<accession>A0ABN6XBD5</accession>
<evidence type="ECO:0000313" key="1">
    <source>
        <dbReference type="EMBL" id="BDZ40793.1"/>
    </source>
</evidence>
<name>A0ABN6XBD5_9CELL</name>
<organism evidence="1 2">
    <name type="scientific">Paraoerskovia sediminicola</name>
    <dbReference type="NCBI Taxonomy" id="1138587"/>
    <lineage>
        <taxon>Bacteria</taxon>
        <taxon>Bacillati</taxon>
        <taxon>Actinomycetota</taxon>
        <taxon>Actinomycetes</taxon>
        <taxon>Micrococcales</taxon>
        <taxon>Cellulomonadaceae</taxon>
        <taxon>Paraoerskovia</taxon>
    </lineage>
</organism>
<evidence type="ECO:0000313" key="2">
    <source>
        <dbReference type="Proteomes" id="UP001321475"/>
    </source>
</evidence>
<keyword evidence="2" id="KW-1185">Reference proteome</keyword>
<proteinExistence type="predicted"/>
<gene>
    <name evidence="1" type="ORF">GCM10025865_00920</name>
</gene>
<dbReference type="Proteomes" id="UP001321475">
    <property type="component" value="Chromosome"/>
</dbReference>
<sequence>MTPATAARVEDAAWLAETGESWDRAADRLGMSPETLEKLLYRTGNPDIWRRLRRNDWKVAA</sequence>
<protein>
    <submittedName>
        <fullName evidence="1">Uncharacterized protein</fullName>
    </submittedName>
</protein>
<reference evidence="2" key="1">
    <citation type="journal article" date="2019" name="Int. J. Syst. Evol. Microbiol.">
        <title>The Global Catalogue of Microorganisms (GCM) 10K type strain sequencing project: providing services to taxonomists for standard genome sequencing and annotation.</title>
        <authorList>
            <consortium name="The Broad Institute Genomics Platform"/>
            <consortium name="The Broad Institute Genome Sequencing Center for Infectious Disease"/>
            <person name="Wu L."/>
            <person name="Ma J."/>
        </authorList>
    </citation>
    <scope>NUCLEOTIDE SEQUENCE [LARGE SCALE GENOMIC DNA]</scope>
    <source>
        <strain evidence="2">NBRC 108565</strain>
    </source>
</reference>
<dbReference type="EMBL" id="AP027729">
    <property type="protein sequence ID" value="BDZ40793.1"/>
    <property type="molecule type" value="Genomic_DNA"/>
</dbReference>
<dbReference type="RefSeq" id="WP_286218124.1">
    <property type="nucleotide sequence ID" value="NZ_AP027729.1"/>
</dbReference>